<reference evidence="8" key="1">
    <citation type="submission" date="2021-02" db="EMBL/GenBank/DDBJ databases">
        <authorList>
            <person name="Dougan E. K."/>
            <person name="Rhodes N."/>
            <person name="Thang M."/>
            <person name="Chan C."/>
        </authorList>
    </citation>
    <scope>NUCLEOTIDE SEQUENCE</scope>
</reference>
<keyword evidence="2 6" id="KW-0489">Methyltransferase</keyword>
<dbReference type="GO" id="GO:0042054">
    <property type="term" value="F:histone methyltransferase activity"/>
    <property type="evidence" value="ECO:0007669"/>
    <property type="project" value="TreeGrafter"/>
</dbReference>
<dbReference type="PANTHER" id="PTHR11006:SF68">
    <property type="entry name" value="PROTEIN ARGININE N-METHYLTRANSFERASE PRMT10"/>
    <property type="match status" value="1"/>
</dbReference>
<sequence>ATGGRDQLSTLDGQSPAEEDKETYFNAYGLLQEQMTMLQDKTRTRAYERAILGNAACFKGAVVLDVGCGTGVLSIFAAKAGARKVYAIEASDMASAAKMLVAANGLGDIVEVIQGMTETVQLPEKVDIIISEWMGNFLLKEAMLDTVLLARDRFLKPGGALYPSHATLYLAPCSHGCFSQRWQQYVDEHWAWRTFLDEMHAEYRLDYGVLADRHESEASERHLQSWDWATLNATQVLGPAVRLLELDLLSVPLERMLTLHQEEFDCSISIAANSTVGGFCGFFDVAFRGSPERPAE</sequence>
<evidence type="ECO:0000313" key="9">
    <source>
        <dbReference type="Proteomes" id="UP000626109"/>
    </source>
</evidence>
<dbReference type="PANTHER" id="PTHR11006">
    <property type="entry name" value="PROTEIN ARGININE N-METHYLTRANSFERASE"/>
    <property type="match status" value="1"/>
</dbReference>
<dbReference type="GO" id="GO:0035242">
    <property type="term" value="F:protein-arginine omega-N asymmetric methyltransferase activity"/>
    <property type="evidence" value="ECO:0007669"/>
    <property type="project" value="UniProtKB-EC"/>
</dbReference>
<dbReference type="InterPro" id="IPR041698">
    <property type="entry name" value="Methyltransf_25"/>
</dbReference>
<dbReference type="FunFam" id="3.40.50.150:FF:000003">
    <property type="entry name" value="Blast:Protein arginine N-methyltransferase 1"/>
    <property type="match status" value="1"/>
</dbReference>
<evidence type="ECO:0000256" key="5">
    <source>
        <dbReference type="ARBA" id="ARBA00049303"/>
    </source>
</evidence>
<feature type="non-terminal residue" evidence="8">
    <location>
        <position position="296"/>
    </location>
</feature>
<dbReference type="Gene3D" id="3.40.50.150">
    <property type="entry name" value="Vaccinia Virus protein VP39"/>
    <property type="match status" value="1"/>
</dbReference>
<keyword evidence="3 6" id="KW-0808">Transferase</keyword>
<organism evidence="8 9">
    <name type="scientific">Polarella glacialis</name>
    <name type="common">Dinoflagellate</name>
    <dbReference type="NCBI Taxonomy" id="89957"/>
    <lineage>
        <taxon>Eukaryota</taxon>
        <taxon>Sar</taxon>
        <taxon>Alveolata</taxon>
        <taxon>Dinophyceae</taxon>
        <taxon>Suessiales</taxon>
        <taxon>Suessiaceae</taxon>
        <taxon>Polarella</taxon>
    </lineage>
</organism>
<dbReference type="InterPro" id="IPR025799">
    <property type="entry name" value="Arg_MeTrfase"/>
</dbReference>
<name>A0A813K6V9_POLGL</name>
<evidence type="ECO:0000256" key="6">
    <source>
        <dbReference type="PROSITE-ProRule" id="PRU01015"/>
    </source>
</evidence>
<dbReference type="GO" id="GO:0005634">
    <property type="term" value="C:nucleus"/>
    <property type="evidence" value="ECO:0007669"/>
    <property type="project" value="TreeGrafter"/>
</dbReference>
<dbReference type="CDD" id="cd02440">
    <property type="entry name" value="AdoMet_MTases"/>
    <property type="match status" value="1"/>
</dbReference>
<accession>A0A813K6V9</accession>
<dbReference type="Proteomes" id="UP000626109">
    <property type="component" value="Unassembled WGS sequence"/>
</dbReference>
<dbReference type="GO" id="GO:0032259">
    <property type="term" value="P:methylation"/>
    <property type="evidence" value="ECO:0007669"/>
    <property type="project" value="UniProtKB-KW"/>
</dbReference>
<comment type="caution">
    <text evidence="8">The sequence shown here is derived from an EMBL/GenBank/DDBJ whole genome shotgun (WGS) entry which is preliminary data.</text>
</comment>
<feature type="domain" description="Methyltransferase" evidence="7">
    <location>
        <begin position="63"/>
        <end position="159"/>
    </location>
</feature>
<proteinExistence type="predicted"/>
<dbReference type="SUPFAM" id="SSF53335">
    <property type="entry name" value="S-adenosyl-L-methionine-dependent methyltransferases"/>
    <property type="match status" value="1"/>
</dbReference>
<comment type="catalytic activity">
    <reaction evidence="5">
        <text>L-arginyl-[protein] + S-adenosyl-L-methionine = N(omega)-methyl-L-arginyl-[protein] + S-adenosyl-L-homocysteine + H(+)</text>
        <dbReference type="Rhea" id="RHEA:48100"/>
        <dbReference type="Rhea" id="RHEA-COMP:10532"/>
        <dbReference type="Rhea" id="RHEA-COMP:11990"/>
        <dbReference type="ChEBI" id="CHEBI:15378"/>
        <dbReference type="ChEBI" id="CHEBI:29965"/>
        <dbReference type="ChEBI" id="CHEBI:57856"/>
        <dbReference type="ChEBI" id="CHEBI:59789"/>
        <dbReference type="ChEBI" id="CHEBI:65280"/>
    </reaction>
    <physiologicalReaction direction="left-to-right" evidence="5">
        <dbReference type="Rhea" id="RHEA:48101"/>
    </physiologicalReaction>
</comment>
<feature type="non-terminal residue" evidence="8">
    <location>
        <position position="1"/>
    </location>
</feature>
<dbReference type="PROSITE" id="PS51678">
    <property type="entry name" value="SAM_MT_PRMT"/>
    <property type="match status" value="1"/>
</dbReference>
<evidence type="ECO:0000256" key="3">
    <source>
        <dbReference type="ARBA" id="ARBA00022679"/>
    </source>
</evidence>
<dbReference type="InterPro" id="IPR029063">
    <property type="entry name" value="SAM-dependent_MTases_sf"/>
</dbReference>
<keyword evidence="4 6" id="KW-0949">S-adenosyl-L-methionine</keyword>
<evidence type="ECO:0000256" key="4">
    <source>
        <dbReference type="ARBA" id="ARBA00022691"/>
    </source>
</evidence>
<evidence type="ECO:0000256" key="1">
    <source>
        <dbReference type="ARBA" id="ARBA00011925"/>
    </source>
</evidence>
<dbReference type="EC" id="2.1.1.319" evidence="1"/>
<dbReference type="EMBL" id="CAJNNW010027715">
    <property type="protein sequence ID" value="CAE8692793.1"/>
    <property type="molecule type" value="Genomic_DNA"/>
</dbReference>
<dbReference type="Pfam" id="PF13649">
    <property type="entry name" value="Methyltransf_25"/>
    <property type="match status" value="1"/>
</dbReference>
<evidence type="ECO:0000259" key="7">
    <source>
        <dbReference type="Pfam" id="PF13649"/>
    </source>
</evidence>
<protein>
    <recommendedName>
        <fullName evidence="1">type I protein arginine methyltransferase</fullName>
        <ecNumber evidence="1">2.1.1.319</ecNumber>
    </recommendedName>
</protein>
<evidence type="ECO:0000256" key="2">
    <source>
        <dbReference type="ARBA" id="ARBA00022603"/>
    </source>
</evidence>
<gene>
    <name evidence="8" type="ORF">PGLA2088_LOCUS28039</name>
</gene>
<dbReference type="Gene3D" id="2.70.160.11">
    <property type="entry name" value="Hnrnp arginine n-methyltransferase1"/>
    <property type="match status" value="1"/>
</dbReference>
<evidence type="ECO:0000313" key="8">
    <source>
        <dbReference type="EMBL" id="CAE8692793.1"/>
    </source>
</evidence>
<dbReference type="AlphaFoldDB" id="A0A813K6V9"/>